<organism evidence="11 12">
    <name type="scientific">Thiomicrorhabdus immobilis</name>
    <dbReference type="NCBI Taxonomy" id="2791037"/>
    <lineage>
        <taxon>Bacteria</taxon>
        <taxon>Pseudomonadati</taxon>
        <taxon>Pseudomonadota</taxon>
        <taxon>Gammaproteobacteria</taxon>
        <taxon>Thiotrichales</taxon>
        <taxon>Piscirickettsiaceae</taxon>
        <taxon>Thiomicrorhabdus</taxon>
    </lineage>
</organism>
<keyword evidence="8 10" id="KW-0653">Protein transport</keyword>
<keyword evidence="12" id="KW-1185">Reference proteome</keyword>
<dbReference type="Gene3D" id="2.50.20.10">
    <property type="entry name" value="Lipoprotein localisation LolA/LolB/LppX"/>
    <property type="match status" value="1"/>
</dbReference>
<gene>
    <name evidence="10 11" type="primary">lolA</name>
    <name evidence="11" type="ORF">THMIRHAM_08110</name>
</gene>
<evidence type="ECO:0000256" key="6">
    <source>
        <dbReference type="ARBA" id="ARBA00022729"/>
    </source>
</evidence>
<evidence type="ECO:0000256" key="5">
    <source>
        <dbReference type="ARBA" id="ARBA00022448"/>
    </source>
</evidence>
<sequence precursor="true">MKSFLNASISVFVISSSLLFSTQVYAAKDNLGADLQNYVNQLQTFKADFVQTQPDEALFATNTSIGHFELNRPGKLVWQYFKPNEQKIVVDGKNLWVYDEDLDQVTVRPIEEIKAELPLSWLLYKEPIQSKFTIIESGDKNGTQWFNLTPKAATYFQSIDVGMKNGEMTDVWMYQSADNITKVQFTNIQSNQVIPYKSFQFNLPEGADLVGTPQ</sequence>
<dbReference type="PANTHER" id="PTHR35869">
    <property type="entry name" value="OUTER-MEMBRANE LIPOPROTEIN CARRIER PROTEIN"/>
    <property type="match status" value="1"/>
</dbReference>
<evidence type="ECO:0000313" key="11">
    <source>
        <dbReference type="EMBL" id="BCN93026.1"/>
    </source>
</evidence>
<evidence type="ECO:0000256" key="9">
    <source>
        <dbReference type="ARBA" id="ARBA00023186"/>
    </source>
</evidence>
<evidence type="ECO:0000256" key="4">
    <source>
        <dbReference type="ARBA" id="ARBA00014035"/>
    </source>
</evidence>
<dbReference type="Pfam" id="PF03548">
    <property type="entry name" value="LolA"/>
    <property type="match status" value="1"/>
</dbReference>
<name>A0ABM7MCF2_9GAMM</name>
<comment type="similarity">
    <text evidence="2 10">Belongs to the LolA family.</text>
</comment>
<dbReference type="RefSeq" id="WP_237263848.1">
    <property type="nucleotide sequence ID" value="NZ_AP024202.1"/>
</dbReference>
<dbReference type="NCBIfam" id="TIGR00547">
    <property type="entry name" value="lolA"/>
    <property type="match status" value="1"/>
</dbReference>
<dbReference type="Proteomes" id="UP001054820">
    <property type="component" value="Chromosome"/>
</dbReference>
<dbReference type="InterPro" id="IPR029046">
    <property type="entry name" value="LolA/LolB/LppX"/>
</dbReference>
<dbReference type="CDD" id="cd16325">
    <property type="entry name" value="LolA"/>
    <property type="match status" value="1"/>
</dbReference>
<evidence type="ECO:0000256" key="7">
    <source>
        <dbReference type="ARBA" id="ARBA00022764"/>
    </source>
</evidence>
<feature type="chain" id="PRO_5044929062" description="Outer-membrane lipoprotein carrier protein" evidence="10">
    <location>
        <begin position="27"/>
        <end position="214"/>
    </location>
</feature>
<keyword evidence="6 10" id="KW-0732">Signal</keyword>
<reference evidence="11" key="1">
    <citation type="journal article" date="2022" name="Arch. Microbiol.">
        <title>Thiomicrorhabdus immobilis sp. nov., a mesophilic sulfur-oxidizing bacterium isolated from sediment of a brackish lake in northern Japan.</title>
        <authorList>
            <person name="Kojima H."/>
            <person name="Mochizuki J."/>
            <person name="Kanda M."/>
            <person name="Watanabe T."/>
            <person name="Fukui M."/>
        </authorList>
    </citation>
    <scope>NUCLEOTIDE SEQUENCE</scope>
    <source>
        <strain evidence="11">Am19</strain>
    </source>
</reference>
<keyword evidence="5 10" id="KW-0813">Transport</keyword>
<dbReference type="SUPFAM" id="SSF89392">
    <property type="entry name" value="Prokaryotic lipoproteins and lipoprotein localization factors"/>
    <property type="match status" value="1"/>
</dbReference>
<evidence type="ECO:0000256" key="8">
    <source>
        <dbReference type="ARBA" id="ARBA00022927"/>
    </source>
</evidence>
<dbReference type="InterPro" id="IPR018323">
    <property type="entry name" value="OM_lipoprot_carrier_LolA_Pbac"/>
</dbReference>
<comment type="function">
    <text evidence="10">Participates in the translocation of lipoproteins from the inner membrane to the outer membrane. Only forms a complex with a lipoprotein if the residue after the N-terminal Cys is not an aspartate (The Asp acts as a targeting signal to indicate that the lipoprotein should stay in the inner membrane).</text>
</comment>
<dbReference type="PANTHER" id="PTHR35869:SF1">
    <property type="entry name" value="OUTER-MEMBRANE LIPOPROTEIN CARRIER PROTEIN"/>
    <property type="match status" value="1"/>
</dbReference>
<evidence type="ECO:0000256" key="3">
    <source>
        <dbReference type="ARBA" id="ARBA00011245"/>
    </source>
</evidence>
<keyword evidence="7 10" id="KW-0574">Periplasm</keyword>
<dbReference type="EMBL" id="AP024202">
    <property type="protein sequence ID" value="BCN93026.1"/>
    <property type="molecule type" value="Genomic_DNA"/>
</dbReference>
<dbReference type="HAMAP" id="MF_00240">
    <property type="entry name" value="LolA"/>
    <property type="match status" value="1"/>
</dbReference>
<comment type="subunit">
    <text evidence="3 10">Monomer.</text>
</comment>
<keyword evidence="11" id="KW-0449">Lipoprotein</keyword>
<dbReference type="InterPro" id="IPR004564">
    <property type="entry name" value="OM_lipoprot_carrier_LolA-like"/>
</dbReference>
<feature type="signal peptide" evidence="10">
    <location>
        <begin position="1"/>
        <end position="26"/>
    </location>
</feature>
<keyword evidence="9 10" id="KW-0143">Chaperone</keyword>
<comment type="subcellular location">
    <subcellularLocation>
        <location evidence="1 10">Periplasm</location>
    </subcellularLocation>
</comment>
<evidence type="ECO:0000256" key="2">
    <source>
        <dbReference type="ARBA" id="ARBA00007615"/>
    </source>
</evidence>
<evidence type="ECO:0000256" key="10">
    <source>
        <dbReference type="HAMAP-Rule" id="MF_00240"/>
    </source>
</evidence>
<evidence type="ECO:0000313" key="12">
    <source>
        <dbReference type="Proteomes" id="UP001054820"/>
    </source>
</evidence>
<protein>
    <recommendedName>
        <fullName evidence="4 10">Outer-membrane lipoprotein carrier protein</fullName>
    </recommendedName>
</protein>
<accession>A0ABM7MCF2</accession>
<evidence type="ECO:0000256" key="1">
    <source>
        <dbReference type="ARBA" id="ARBA00004418"/>
    </source>
</evidence>
<proteinExistence type="inferred from homology"/>